<sequence length="175" mass="19605">MSFLARLFGNVFSLGPDPREEWRPLWQRTVAEARDPDWYRMCGVADSVEGRYDMITLVLTLVMLRLEDEGGMAASTARLTELFVEDMEGQLREAGIGDPTVGKKINALMESMNGRIGAYREGLRSDPKVLVEAVRRNVTMAQPDEAEALVQRMAALHARLERTSMDQLRAGEFAA</sequence>
<feature type="domain" description="Ubiquinol-cytochrome c chaperone" evidence="2">
    <location>
        <begin position="42"/>
        <end position="174"/>
    </location>
</feature>
<evidence type="ECO:0000256" key="1">
    <source>
        <dbReference type="ARBA" id="ARBA00006436"/>
    </source>
</evidence>
<dbReference type="PATRIC" id="fig|1306953.7.peg.1788"/>
<evidence type="ECO:0000313" key="4">
    <source>
        <dbReference type="Proteomes" id="UP000037446"/>
    </source>
</evidence>
<dbReference type="InterPro" id="IPR021150">
    <property type="entry name" value="Ubiq_cyt_c_chap"/>
</dbReference>
<organism evidence="3 4">
    <name type="scientific">Qipengyuania citrea LAMA 915</name>
    <dbReference type="NCBI Taxonomy" id="1306953"/>
    <lineage>
        <taxon>Bacteria</taxon>
        <taxon>Pseudomonadati</taxon>
        <taxon>Pseudomonadota</taxon>
        <taxon>Alphaproteobacteria</taxon>
        <taxon>Sphingomonadales</taxon>
        <taxon>Erythrobacteraceae</taxon>
        <taxon>Qipengyuania</taxon>
    </lineage>
</organism>
<dbReference type="STRING" id="1306953.J121_1742"/>
<proteinExistence type="inferred from homology"/>
<evidence type="ECO:0000259" key="2">
    <source>
        <dbReference type="Pfam" id="PF03981"/>
    </source>
</evidence>
<dbReference type="AlphaFoldDB" id="A0A0L1KHT6"/>
<dbReference type="GeneID" id="93687243"/>
<accession>A0A0L1KHT6</accession>
<reference evidence="3" key="1">
    <citation type="submission" date="2015-02" db="EMBL/GenBank/DDBJ databases">
        <authorList>
            <person name="Chooi Y.-H."/>
        </authorList>
    </citation>
    <scope>NUCLEOTIDE SEQUENCE [LARGE SCALE GENOMIC DNA]</scope>
    <source>
        <strain evidence="3">LAMA 915</strain>
    </source>
</reference>
<dbReference type="Proteomes" id="UP000037446">
    <property type="component" value="Unassembled WGS sequence"/>
</dbReference>
<comment type="similarity">
    <text evidence="1">Belongs to the UPF0174 family.</text>
</comment>
<dbReference type="RefSeq" id="WP_050599220.1">
    <property type="nucleotide sequence ID" value="NZ_JYNE01000011.1"/>
</dbReference>
<name>A0A0L1KHT6_9SPHN</name>
<evidence type="ECO:0000313" key="3">
    <source>
        <dbReference type="EMBL" id="KNH03414.1"/>
    </source>
</evidence>
<comment type="caution">
    <text evidence="3">The sequence shown here is derived from an EMBL/GenBank/DDBJ whole genome shotgun (WGS) entry which is preliminary data.</text>
</comment>
<dbReference type="EMBL" id="JYNE01000011">
    <property type="protein sequence ID" value="KNH03414.1"/>
    <property type="molecule type" value="Genomic_DNA"/>
</dbReference>
<gene>
    <name evidence="3" type="ORF">J121_1742</name>
</gene>
<protein>
    <submittedName>
        <fullName evidence="3">Ubiquinol-cytochrome C chaperone</fullName>
    </submittedName>
</protein>
<dbReference type="Pfam" id="PF03981">
    <property type="entry name" value="Ubiq_cyt_C_chap"/>
    <property type="match status" value="1"/>
</dbReference>